<evidence type="ECO:0000313" key="2">
    <source>
        <dbReference type="Proteomes" id="UP000598054"/>
    </source>
</evidence>
<keyword evidence="2" id="KW-1185">Reference proteome</keyword>
<dbReference type="Proteomes" id="UP000598054">
    <property type="component" value="Plasmid unnamed1"/>
</dbReference>
<keyword evidence="1" id="KW-0614">Plasmid</keyword>
<gene>
    <name evidence="1" type="ORF">I6J41_34880</name>
</gene>
<name>A0ABX7JF48_9ACTN</name>
<dbReference type="GeneID" id="63984818"/>
<dbReference type="EMBL" id="CP070250">
    <property type="protein sequence ID" value="QRV45954.1"/>
    <property type="molecule type" value="Genomic_DNA"/>
</dbReference>
<sequence length="205" mass="20465">MGPAAVFGCGERLDLGEEGGVLRVDGGPFPATRGVFGGAGRSDGGVECLLLQLRAGVEFRVQAPRLVALVLGRAAGGGVMQGGQSGADRLGALGGDAGVPAVQLSHREVGGPLAVLTEGDPGLDGAAPPVVGGLAADPGLLADVRPGGTLFPADDDGLLGRLVGEPGQIEGSADRVVLLRGREVVEDDRADLLEGHRPCETDVVE</sequence>
<accession>A0ABX7JF48</accession>
<dbReference type="RefSeq" id="WP_030118248.1">
    <property type="nucleotide sequence ID" value="NZ_CP070241.1"/>
</dbReference>
<geneLocation type="plasmid" evidence="1 2">
    <name>unnamed1</name>
</geneLocation>
<evidence type="ECO:0000313" key="1">
    <source>
        <dbReference type="EMBL" id="QRV45954.1"/>
    </source>
</evidence>
<proteinExistence type="predicted"/>
<protein>
    <submittedName>
        <fullName evidence="1">Uncharacterized protein</fullName>
    </submittedName>
</protein>
<organism evidence="1 2">
    <name type="scientific">Streptomyces californicus</name>
    <dbReference type="NCBI Taxonomy" id="67351"/>
    <lineage>
        <taxon>Bacteria</taxon>
        <taxon>Bacillati</taxon>
        <taxon>Actinomycetota</taxon>
        <taxon>Actinomycetes</taxon>
        <taxon>Kitasatosporales</taxon>
        <taxon>Streptomycetaceae</taxon>
        <taxon>Streptomyces</taxon>
    </lineage>
</organism>
<reference evidence="1 2" key="1">
    <citation type="submission" date="2021-02" db="EMBL/GenBank/DDBJ databases">
        <title>FDA dAtabase for Regulatory Grade micrObial Sequences (FDA-ARGOS): Supporting development and validation of Infectious Disease Dx tests.</title>
        <authorList>
            <person name="Sproer C."/>
            <person name="Gronow S."/>
            <person name="Severitt S."/>
            <person name="Schroder I."/>
            <person name="Tallon L."/>
            <person name="Sadzewicz L."/>
            <person name="Zhao X."/>
            <person name="Boylan J."/>
            <person name="Ott S."/>
            <person name="Bowen H."/>
            <person name="Vavikolanu K."/>
            <person name="Mehta A."/>
            <person name="Aluvathingal J."/>
            <person name="Nadendla S."/>
            <person name="Lowell S."/>
            <person name="Myers T."/>
            <person name="Yan Y."/>
            <person name="Sichtig H."/>
        </authorList>
    </citation>
    <scope>NUCLEOTIDE SEQUENCE [LARGE SCALE GENOMIC DNA]</scope>
    <source>
        <strain evidence="1 2">FDAARGOS_1211</strain>
        <plasmid evidence="1 2">unnamed1</plasmid>
    </source>
</reference>